<dbReference type="Gene3D" id="3.90.470.20">
    <property type="entry name" value="4'-phosphopantetheinyl transferase domain"/>
    <property type="match status" value="2"/>
</dbReference>
<comment type="caution">
    <text evidence="4">The sequence shown here is derived from an EMBL/GenBank/DDBJ whole genome shotgun (WGS) entry which is preliminary data.</text>
</comment>
<reference evidence="4 5" key="1">
    <citation type="submission" date="2018-12" db="EMBL/GenBank/DDBJ databases">
        <title>Dyella dinghuensis sp. nov. DHOA06 and Dyella choica sp. nov. 4M-K27, isolated from forest soil.</title>
        <authorList>
            <person name="Qiu L.-H."/>
            <person name="Gao Z.-H."/>
        </authorList>
    </citation>
    <scope>NUCLEOTIDE SEQUENCE [LARGE SCALE GENOMIC DNA]</scope>
    <source>
        <strain evidence="4 5">4M-K27</strain>
    </source>
</reference>
<organism evidence="4 5">
    <name type="scientific">Dyella choica</name>
    <dbReference type="NCBI Taxonomy" id="1927959"/>
    <lineage>
        <taxon>Bacteria</taxon>
        <taxon>Pseudomonadati</taxon>
        <taxon>Pseudomonadota</taxon>
        <taxon>Gammaproteobacteria</taxon>
        <taxon>Lysobacterales</taxon>
        <taxon>Rhodanobacteraceae</taxon>
        <taxon>Dyella</taxon>
    </lineage>
</organism>
<dbReference type="InterPro" id="IPR008278">
    <property type="entry name" value="4-PPantetheinyl_Trfase_dom"/>
</dbReference>
<name>A0A432M829_9GAMM</name>
<dbReference type="Pfam" id="PF01648">
    <property type="entry name" value="ACPS"/>
    <property type="match status" value="1"/>
</dbReference>
<dbReference type="GO" id="GO:0000287">
    <property type="term" value="F:magnesium ion binding"/>
    <property type="evidence" value="ECO:0007669"/>
    <property type="project" value="InterPro"/>
</dbReference>
<protein>
    <submittedName>
        <fullName evidence="4">4'-phosphopantetheinyl transferase superfamily protein</fullName>
    </submittedName>
</protein>
<evidence type="ECO:0000313" key="5">
    <source>
        <dbReference type="Proteomes" id="UP000274358"/>
    </source>
</evidence>
<keyword evidence="2 4" id="KW-0808">Transferase</keyword>
<sequence length="258" mass="28089">MNGATGVQELTPAVRTGCRLTVIHAMPADLWQEARRLCDDALARGSSFVAILRGADAFGDESLLVDADRQRASRFRLAGDRHNFVLGRTLVHHLVRPCGAPVPYAFSLGRHGKPFLPDAPAYNVSHSGRWLACAVSSGEPIGIDIETFARLGDYRDLLPAITHAAERRHIEQAPAEDRQALFKRCWTRKEAVLKAIGTGLSDKLQAIDVCLDHDEPVLSHPARLRLIDLPMGKEPVTAALAQAPSMPGIVMMLVLADT</sequence>
<dbReference type="GO" id="GO:0008897">
    <property type="term" value="F:holo-[acyl-carrier-protein] synthase activity"/>
    <property type="evidence" value="ECO:0007669"/>
    <property type="project" value="InterPro"/>
</dbReference>
<dbReference type="Proteomes" id="UP000274358">
    <property type="component" value="Unassembled WGS sequence"/>
</dbReference>
<dbReference type="GO" id="GO:0005829">
    <property type="term" value="C:cytosol"/>
    <property type="evidence" value="ECO:0007669"/>
    <property type="project" value="TreeGrafter"/>
</dbReference>
<evidence type="ECO:0000259" key="3">
    <source>
        <dbReference type="Pfam" id="PF01648"/>
    </source>
</evidence>
<dbReference type="InterPro" id="IPR037143">
    <property type="entry name" value="4-PPantetheinyl_Trfase_dom_sf"/>
</dbReference>
<dbReference type="OrthoDB" id="9808281at2"/>
<dbReference type="PANTHER" id="PTHR12215:SF10">
    <property type="entry name" value="L-AMINOADIPATE-SEMIALDEHYDE DEHYDROGENASE-PHOSPHOPANTETHEINYL TRANSFERASE"/>
    <property type="match status" value="1"/>
</dbReference>
<dbReference type="RefSeq" id="WP_126684073.1">
    <property type="nucleotide sequence ID" value="NZ_RYYV01000004.1"/>
</dbReference>
<evidence type="ECO:0000256" key="2">
    <source>
        <dbReference type="ARBA" id="ARBA00022679"/>
    </source>
</evidence>
<keyword evidence="5" id="KW-1185">Reference proteome</keyword>
<comment type="similarity">
    <text evidence="1">Belongs to the P-Pant transferase superfamily. Gsp/Sfp/HetI/AcpT family.</text>
</comment>
<dbReference type="EMBL" id="RYYV01000004">
    <property type="protein sequence ID" value="RUL77677.1"/>
    <property type="molecule type" value="Genomic_DNA"/>
</dbReference>
<accession>A0A432M829</accession>
<dbReference type="PANTHER" id="PTHR12215">
    <property type="entry name" value="PHOSPHOPANTETHEINE TRANSFERASE"/>
    <property type="match status" value="1"/>
</dbReference>
<evidence type="ECO:0000256" key="1">
    <source>
        <dbReference type="ARBA" id="ARBA00010990"/>
    </source>
</evidence>
<dbReference type="AlphaFoldDB" id="A0A432M829"/>
<evidence type="ECO:0000313" key="4">
    <source>
        <dbReference type="EMBL" id="RUL77677.1"/>
    </source>
</evidence>
<feature type="domain" description="4'-phosphopantetheinyl transferase" evidence="3">
    <location>
        <begin position="140"/>
        <end position="216"/>
    </location>
</feature>
<dbReference type="InterPro" id="IPR050559">
    <property type="entry name" value="P-Pant_transferase_sf"/>
</dbReference>
<gene>
    <name evidence="4" type="ORF">EKH80_07350</name>
</gene>
<proteinExistence type="inferred from homology"/>
<dbReference type="GO" id="GO:0019878">
    <property type="term" value="P:lysine biosynthetic process via aminoadipic acid"/>
    <property type="evidence" value="ECO:0007669"/>
    <property type="project" value="TreeGrafter"/>
</dbReference>
<dbReference type="SUPFAM" id="SSF56214">
    <property type="entry name" value="4'-phosphopantetheinyl transferase"/>
    <property type="match status" value="2"/>
</dbReference>